<protein>
    <submittedName>
        <fullName evidence="3">ABC transporter substrate-binding protein</fullName>
    </submittedName>
</protein>
<dbReference type="PANTHER" id="PTHR30290">
    <property type="entry name" value="PERIPLASMIC BINDING COMPONENT OF ABC TRANSPORTER"/>
    <property type="match status" value="1"/>
</dbReference>
<dbReference type="InterPro" id="IPR039424">
    <property type="entry name" value="SBP_5"/>
</dbReference>
<dbReference type="Gene3D" id="3.10.105.10">
    <property type="entry name" value="Dipeptide-binding Protein, Domain 3"/>
    <property type="match status" value="1"/>
</dbReference>
<dbReference type="PROSITE" id="PS51257">
    <property type="entry name" value="PROKAR_LIPOPROTEIN"/>
    <property type="match status" value="1"/>
</dbReference>
<evidence type="ECO:0000256" key="1">
    <source>
        <dbReference type="ARBA" id="ARBA00004193"/>
    </source>
</evidence>
<dbReference type="InterPro" id="IPR023765">
    <property type="entry name" value="SBP_5_CS"/>
</dbReference>
<dbReference type="Gene3D" id="3.40.190.10">
    <property type="entry name" value="Periplasmic binding protein-like II"/>
    <property type="match status" value="1"/>
</dbReference>
<comment type="caution">
    <text evidence="3">The sequence shown here is derived from an EMBL/GenBank/DDBJ whole genome shotgun (WGS) entry which is preliminary data.</text>
</comment>
<dbReference type="RefSeq" id="WP_205120238.1">
    <property type="nucleotide sequence ID" value="NZ_JAFBCM010000001.1"/>
</dbReference>
<evidence type="ECO:0000313" key="3">
    <source>
        <dbReference type="EMBL" id="MFC3759930.1"/>
    </source>
</evidence>
<feature type="domain" description="Solute-binding protein family 5" evidence="2">
    <location>
        <begin position="121"/>
        <end position="535"/>
    </location>
</feature>
<dbReference type="EMBL" id="JBHRZH010000004">
    <property type="protein sequence ID" value="MFC3759930.1"/>
    <property type="molecule type" value="Genomic_DNA"/>
</dbReference>
<proteinExistence type="predicted"/>
<dbReference type="InterPro" id="IPR000914">
    <property type="entry name" value="SBP_5_dom"/>
</dbReference>
<keyword evidence="4" id="KW-1185">Reference proteome</keyword>
<organism evidence="3 4">
    <name type="scientific">Tenggerimyces flavus</name>
    <dbReference type="NCBI Taxonomy" id="1708749"/>
    <lineage>
        <taxon>Bacteria</taxon>
        <taxon>Bacillati</taxon>
        <taxon>Actinomycetota</taxon>
        <taxon>Actinomycetes</taxon>
        <taxon>Propionibacteriales</taxon>
        <taxon>Nocardioidaceae</taxon>
        <taxon>Tenggerimyces</taxon>
    </lineage>
</organism>
<dbReference type="SUPFAM" id="SSF53850">
    <property type="entry name" value="Periplasmic binding protein-like II"/>
    <property type="match status" value="1"/>
</dbReference>
<dbReference type="InterPro" id="IPR006311">
    <property type="entry name" value="TAT_signal"/>
</dbReference>
<evidence type="ECO:0000313" key="4">
    <source>
        <dbReference type="Proteomes" id="UP001595699"/>
    </source>
</evidence>
<name>A0ABV7Y8D4_9ACTN</name>
<dbReference type="PROSITE" id="PS51318">
    <property type="entry name" value="TAT"/>
    <property type="match status" value="1"/>
</dbReference>
<dbReference type="CDD" id="cd08500">
    <property type="entry name" value="PBP2_NikA_DppA_OppA_like_4"/>
    <property type="match status" value="1"/>
</dbReference>
<sequence length="656" mass="73305">MSKYSRRDLIKVGGGALVGGAVFSGCSFLETDPAKKGGNAPPASTATDAKESPMLAALVKAGELPPVQERLPKQPMVVKPLTEPGVYGGTMQRAQVDRNFSSNQYMTWAGLVEWTATVPAEVGPGLAHKWEVEDEGKTYVFHLRDGLKWSDGHPFTTDDLMYTYNDIYLNKEISPVFPTWLSSGGKPAKFVAVDKLTLRVEFETPHSLLLKFLCFMGTSSDLLQPKHYLEKFNPKHTDKATLAAAMKKAKVTKWQDLYGQQRNIWNYAGLPVLGPWMMEKPAGAGTSGTIARNPFYWKVDEQGRQLPYVDRAIFTILPAEPLGLRAANGQIDLAAWDIQSAVIPQLMQNEPTKPYRVLRWTPDGMFAAINLNQSHPDAVLRTLFQKVDFRAGLSHAINRDEINQALLAGQGRIQHPCAQPEDPYFEEGMGQRFIEYDVAKANEYLDKAGLTARDSNNMRLRPDGKPMKLIATTFLVGVGVDNVDMLEYVKRYWAAVGIDLAIKNIAQTLWYSSVGQGTHDILVYPPAGYLWDIDSLWYIPTNGLTYWAPRYGNWYGDPKGQFSAKPEGEIRQLQVLYDQLLQAPDDATRMDLGRQILRLHDKNVWIIGTVQPPFSPVVVSEDLVNVPEKGVASFRTHYEAAMNLPQVFFKNPDKHA</sequence>
<dbReference type="PROSITE" id="PS01040">
    <property type="entry name" value="SBP_BACTERIAL_5"/>
    <property type="match status" value="1"/>
</dbReference>
<gene>
    <name evidence="3" type="ORF">ACFOUW_03705</name>
</gene>
<reference evidence="4" key="1">
    <citation type="journal article" date="2019" name="Int. J. Syst. Evol. Microbiol.">
        <title>The Global Catalogue of Microorganisms (GCM) 10K type strain sequencing project: providing services to taxonomists for standard genome sequencing and annotation.</title>
        <authorList>
            <consortium name="The Broad Institute Genomics Platform"/>
            <consortium name="The Broad Institute Genome Sequencing Center for Infectious Disease"/>
            <person name="Wu L."/>
            <person name="Ma J."/>
        </authorList>
    </citation>
    <scope>NUCLEOTIDE SEQUENCE [LARGE SCALE GENOMIC DNA]</scope>
    <source>
        <strain evidence="4">CGMCC 4.7241</strain>
    </source>
</reference>
<comment type="subcellular location">
    <subcellularLocation>
        <location evidence="1">Cell membrane</location>
        <topology evidence="1">Lipid-anchor</topology>
    </subcellularLocation>
</comment>
<accession>A0ABV7Y8D4</accession>
<dbReference type="PANTHER" id="PTHR30290:SF62">
    <property type="entry name" value="OLIGOPEPTIDE ABC TRANSPORTER, PERIPLASMIC OLIGOPEPTIDE-BINDING PROTEIN"/>
    <property type="match status" value="1"/>
</dbReference>
<dbReference type="Proteomes" id="UP001595699">
    <property type="component" value="Unassembled WGS sequence"/>
</dbReference>
<dbReference type="Pfam" id="PF00496">
    <property type="entry name" value="SBP_bac_5"/>
    <property type="match status" value="1"/>
</dbReference>
<evidence type="ECO:0000259" key="2">
    <source>
        <dbReference type="Pfam" id="PF00496"/>
    </source>
</evidence>